<dbReference type="EnsemblPlants" id="Pp3c20_1890V3.2">
    <property type="protein sequence ID" value="Pp3c20_1890V3.2"/>
    <property type="gene ID" value="Pp3c20_1890"/>
</dbReference>
<accession>A0A7I4C6I9</accession>
<proteinExistence type="predicted"/>
<reference evidence="1 2" key="2">
    <citation type="journal article" date="2018" name="Plant J.">
        <title>The Physcomitrella patens chromosome-scale assembly reveals moss genome structure and evolution.</title>
        <authorList>
            <person name="Lang D."/>
            <person name="Ullrich K.K."/>
            <person name="Murat F."/>
            <person name="Fuchs J."/>
            <person name="Jenkins J."/>
            <person name="Haas F.B."/>
            <person name="Piednoel M."/>
            <person name="Gundlach H."/>
            <person name="Van Bel M."/>
            <person name="Meyberg R."/>
            <person name="Vives C."/>
            <person name="Morata J."/>
            <person name="Symeonidi A."/>
            <person name="Hiss M."/>
            <person name="Muchero W."/>
            <person name="Kamisugi Y."/>
            <person name="Saleh O."/>
            <person name="Blanc G."/>
            <person name="Decker E.L."/>
            <person name="van Gessel N."/>
            <person name="Grimwood J."/>
            <person name="Hayes R.D."/>
            <person name="Graham S.W."/>
            <person name="Gunter L.E."/>
            <person name="McDaniel S.F."/>
            <person name="Hoernstein S.N.W."/>
            <person name="Larsson A."/>
            <person name="Li F.W."/>
            <person name="Perroud P.F."/>
            <person name="Phillips J."/>
            <person name="Ranjan P."/>
            <person name="Rokshar D.S."/>
            <person name="Rothfels C.J."/>
            <person name="Schneider L."/>
            <person name="Shu S."/>
            <person name="Stevenson D.W."/>
            <person name="Thummler F."/>
            <person name="Tillich M."/>
            <person name="Villarreal Aguilar J.C."/>
            <person name="Widiez T."/>
            <person name="Wong G.K."/>
            <person name="Wymore A."/>
            <person name="Zhang Y."/>
            <person name="Zimmer A.D."/>
            <person name="Quatrano R.S."/>
            <person name="Mayer K.F.X."/>
            <person name="Goodstein D."/>
            <person name="Casacuberta J.M."/>
            <person name="Vandepoele K."/>
            <person name="Reski R."/>
            <person name="Cuming A.C."/>
            <person name="Tuskan G.A."/>
            <person name="Maumus F."/>
            <person name="Salse J."/>
            <person name="Schmutz J."/>
            <person name="Rensing S.A."/>
        </authorList>
    </citation>
    <scope>NUCLEOTIDE SEQUENCE [LARGE SCALE GENOMIC DNA]</scope>
    <source>
        <strain evidence="1 2">cv. Gransden 2004</strain>
    </source>
</reference>
<name>A0A7I4C6I9_PHYPA</name>
<dbReference type="EMBL" id="ABEU02000020">
    <property type="status" value="NOT_ANNOTATED_CDS"/>
    <property type="molecule type" value="Genomic_DNA"/>
</dbReference>
<sequence length="227" mass="26716">MARRWRRKKKRENRRNGHRLGNRSLRIARKSNYFALLFVVVVHSGRWRWHGIHDIPMGTTSGRGFSRFMRHLRLRRSKMPAEKEGFEGAAYVPPESPEMRIGEFPEFYLPQVESMSALSSAFQPPWEDWPAWPPPLSWQYPEPIDALHDASCAPHQLPYNVEMCYGPPNPWIWPDPPKLQNPHKDLPVREYLMIEKVYDLCLEAMKLIVIERCVHCQSFLAHIADHL</sequence>
<reference evidence="1" key="3">
    <citation type="submission" date="2020-12" db="UniProtKB">
        <authorList>
            <consortium name="EnsemblPlants"/>
        </authorList>
    </citation>
    <scope>IDENTIFICATION</scope>
</reference>
<organism evidence="1 2">
    <name type="scientific">Physcomitrium patens</name>
    <name type="common">Spreading-leaved earth moss</name>
    <name type="synonym">Physcomitrella patens</name>
    <dbReference type="NCBI Taxonomy" id="3218"/>
    <lineage>
        <taxon>Eukaryota</taxon>
        <taxon>Viridiplantae</taxon>
        <taxon>Streptophyta</taxon>
        <taxon>Embryophyta</taxon>
        <taxon>Bryophyta</taxon>
        <taxon>Bryophytina</taxon>
        <taxon>Bryopsida</taxon>
        <taxon>Funariidae</taxon>
        <taxon>Funariales</taxon>
        <taxon>Funariaceae</taxon>
        <taxon>Physcomitrium</taxon>
    </lineage>
</organism>
<evidence type="ECO:0000313" key="1">
    <source>
        <dbReference type="EnsemblPlants" id="Pp3c20_1890V3.2"/>
    </source>
</evidence>
<dbReference type="Proteomes" id="UP000006727">
    <property type="component" value="Chromosome 20"/>
</dbReference>
<dbReference type="AlphaFoldDB" id="A0A7I4C6I9"/>
<keyword evidence="2" id="KW-1185">Reference proteome</keyword>
<dbReference type="InParanoid" id="A0A7I4C6I9"/>
<reference evidence="1 2" key="1">
    <citation type="journal article" date="2008" name="Science">
        <title>The Physcomitrella genome reveals evolutionary insights into the conquest of land by plants.</title>
        <authorList>
            <person name="Rensing S."/>
            <person name="Lang D."/>
            <person name="Zimmer A."/>
            <person name="Terry A."/>
            <person name="Salamov A."/>
            <person name="Shapiro H."/>
            <person name="Nishiyama T."/>
            <person name="Perroud P.-F."/>
            <person name="Lindquist E."/>
            <person name="Kamisugi Y."/>
            <person name="Tanahashi T."/>
            <person name="Sakakibara K."/>
            <person name="Fujita T."/>
            <person name="Oishi K."/>
            <person name="Shin-I T."/>
            <person name="Kuroki Y."/>
            <person name="Toyoda A."/>
            <person name="Suzuki Y."/>
            <person name="Hashimoto A."/>
            <person name="Yamaguchi K."/>
            <person name="Sugano A."/>
            <person name="Kohara Y."/>
            <person name="Fujiyama A."/>
            <person name="Anterola A."/>
            <person name="Aoki S."/>
            <person name="Ashton N."/>
            <person name="Barbazuk W.B."/>
            <person name="Barker E."/>
            <person name="Bennetzen J."/>
            <person name="Bezanilla M."/>
            <person name="Blankenship R."/>
            <person name="Cho S.H."/>
            <person name="Dutcher S."/>
            <person name="Estelle M."/>
            <person name="Fawcett J.A."/>
            <person name="Gundlach H."/>
            <person name="Hanada K."/>
            <person name="Heyl A."/>
            <person name="Hicks K.A."/>
            <person name="Hugh J."/>
            <person name="Lohr M."/>
            <person name="Mayer K."/>
            <person name="Melkozernov A."/>
            <person name="Murata T."/>
            <person name="Nelson D."/>
            <person name="Pils B."/>
            <person name="Prigge M."/>
            <person name="Reiss B."/>
            <person name="Renner T."/>
            <person name="Rombauts S."/>
            <person name="Rushton P."/>
            <person name="Sanderfoot A."/>
            <person name="Schween G."/>
            <person name="Shiu S.-H."/>
            <person name="Stueber K."/>
            <person name="Theodoulou F.L."/>
            <person name="Tu H."/>
            <person name="Van de Peer Y."/>
            <person name="Verrier P.J."/>
            <person name="Waters E."/>
            <person name="Wood A."/>
            <person name="Yang L."/>
            <person name="Cove D."/>
            <person name="Cuming A."/>
            <person name="Hasebe M."/>
            <person name="Lucas S."/>
            <person name="Mishler D.B."/>
            <person name="Reski R."/>
            <person name="Grigoriev I."/>
            <person name="Quatrano R.S."/>
            <person name="Boore J.L."/>
        </authorList>
    </citation>
    <scope>NUCLEOTIDE SEQUENCE [LARGE SCALE GENOMIC DNA]</scope>
    <source>
        <strain evidence="1 2">cv. Gransden 2004</strain>
    </source>
</reference>
<evidence type="ECO:0000313" key="2">
    <source>
        <dbReference type="Proteomes" id="UP000006727"/>
    </source>
</evidence>
<dbReference type="Gramene" id="Pp3c20_1890V3.2">
    <property type="protein sequence ID" value="Pp3c20_1890V3.2"/>
    <property type="gene ID" value="Pp3c20_1890"/>
</dbReference>
<protein>
    <submittedName>
        <fullName evidence="1">Uncharacterized protein</fullName>
    </submittedName>
</protein>